<reference evidence="3 4" key="1">
    <citation type="submission" date="2020-01" db="EMBL/GenBank/DDBJ databases">
        <authorList>
            <person name="Mishra B."/>
        </authorList>
    </citation>
    <scope>NUCLEOTIDE SEQUENCE [LARGE SCALE GENOMIC DNA]</scope>
</reference>
<feature type="compositionally biased region" description="Acidic residues" evidence="1">
    <location>
        <begin position="84"/>
        <end position="99"/>
    </location>
</feature>
<sequence length="111" mass="12371">MEQARKLFHDRAPPAQPKSPEKNPHSMTTRPERSVDVPARQRDKSVQIARSVKIALLHVGKVEKRLRKIKKLLNENPTTPSDNNDSESDPSEDSEEEPDVVMLSSSSSSSG</sequence>
<evidence type="ECO:0000313" key="4">
    <source>
        <dbReference type="Proteomes" id="UP000467841"/>
    </source>
</evidence>
<accession>A0A6D2KC79</accession>
<feature type="region of interest" description="Disordered" evidence="1">
    <location>
        <begin position="70"/>
        <end position="111"/>
    </location>
</feature>
<proteinExistence type="predicted"/>
<dbReference type="AlphaFoldDB" id="A0A6D2KC79"/>
<name>A0A6D2KC79_9BRAS</name>
<evidence type="ECO:0000313" key="2">
    <source>
        <dbReference type="EMBL" id="CAA7019457.1"/>
    </source>
</evidence>
<feature type="compositionally biased region" description="Basic and acidic residues" evidence="1">
    <location>
        <begin position="19"/>
        <end position="45"/>
    </location>
</feature>
<evidence type="ECO:0000313" key="3">
    <source>
        <dbReference type="EMBL" id="CAA7045743.1"/>
    </source>
</evidence>
<dbReference type="Proteomes" id="UP000467841">
    <property type="component" value="Unassembled WGS sequence"/>
</dbReference>
<feature type="region of interest" description="Disordered" evidence="1">
    <location>
        <begin position="1"/>
        <end position="45"/>
    </location>
</feature>
<keyword evidence="4" id="KW-1185">Reference proteome</keyword>
<gene>
    <name evidence="3" type="ORF">MERR_LOCUS32978</name>
    <name evidence="2" type="ORF">MERR_LOCUS6692</name>
</gene>
<feature type="compositionally biased region" description="Basic and acidic residues" evidence="1">
    <location>
        <begin position="1"/>
        <end position="12"/>
    </location>
</feature>
<protein>
    <submittedName>
        <fullName evidence="3">Uncharacterized protein</fullName>
    </submittedName>
</protein>
<dbReference type="EMBL" id="CACVBM020000445">
    <property type="protein sequence ID" value="CAA7019457.1"/>
    <property type="molecule type" value="Genomic_DNA"/>
</dbReference>
<dbReference type="EMBL" id="CACVBM020001329">
    <property type="protein sequence ID" value="CAA7045743.1"/>
    <property type="molecule type" value="Genomic_DNA"/>
</dbReference>
<organism evidence="3 4">
    <name type="scientific">Microthlaspi erraticum</name>
    <dbReference type="NCBI Taxonomy" id="1685480"/>
    <lineage>
        <taxon>Eukaryota</taxon>
        <taxon>Viridiplantae</taxon>
        <taxon>Streptophyta</taxon>
        <taxon>Embryophyta</taxon>
        <taxon>Tracheophyta</taxon>
        <taxon>Spermatophyta</taxon>
        <taxon>Magnoliopsida</taxon>
        <taxon>eudicotyledons</taxon>
        <taxon>Gunneridae</taxon>
        <taxon>Pentapetalae</taxon>
        <taxon>rosids</taxon>
        <taxon>malvids</taxon>
        <taxon>Brassicales</taxon>
        <taxon>Brassicaceae</taxon>
        <taxon>Coluteocarpeae</taxon>
        <taxon>Microthlaspi</taxon>
    </lineage>
</organism>
<evidence type="ECO:0000256" key="1">
    <source>
        <dbReference type="SAM" id="MobiDB-lite"/>
    </source>
</evidence>